<evidence type="ECO:0000313" key="3">
    <source>
        <dbReference type="Proteomes" id="UP000182658"/>
    </source>
</evidence>
<dbReference type="STRING" id="1408157.A0A1J7IQW8"/>
<proteinExistence type="predicted"/>
<reference evidence="2 3" key="1">
    <citation type="submission" date="2016-10" db="EMBL/GenBank/DDBJ databases">
        <title>Draft genome sequence of Coniochaeta ligniaria NRRL30616, a lignocellulolytic fungus for bioabatement of inhibitors in plant biomass hydrolysates.</title>
        <authorList>
            <consortium name="DOE Joint Genome Institute"/>
            <person name="Jimenez D.J."/>
            <person name="Hector R.E."/>
            <person name="Riley R."/>
            <person name="Sun H."/>
            <person name="Grigoriev I.V."/>
            <person name="Van Elsas J.D."/>
            <person name="Nichols N.N."/>
        </authorList>
    </citation>
    <scope>NUCLEOTIDE SEQUENCE [LARGE SCALE GENOMIC DNA]</scope>
    <source>
        <strain evidence="2 3">NRRL 30616</strain>
    </source>
</reference>
<dbReference type="OrthoDB" id="5422613at2759"/>
<name>A0A1J7IQW8_9PEZI</name>
<protein>
    <recommendedName>
        <fullName evidence="4">C2H2-type domain-containing protein</fullName>
    </recommendedName>
</protein>
<dbReference type="Proteomes" id="UP000182658">
    <property type="component" value="Unassembled WGS sequence"/>
</dbReference>
<dbReference type="PANTHER" id="PTHR38167:SF1">
    <property type="entry name" value="C2H2-TYPE DOMAIN-CONTAINING PROTEIN"/>
    <property type="match status" value="1"/>
</dbReference>
<evidence type="ECO:0008006" key="4">
    <source>
        <dbReference type="Google" id="ProtNLM"/>
    </source>
</evidence>
<keyword evidence="3" id="KW-1185">Reference proteome</keyword>
<dbReference type="PANTHER" id="PTHR38167">
    <property type="entry name" value="C2H2-TYPE DOMAIN-CONTAINING PROTEIN"/>
    <property type="match status" value="1"/>
</dbReference>
<feature type="region of interest" description="Disordered" evidence="1">
    <location>
        <begin position="163"/>
        <end position="182"/>
    </location>
</feature>
<dbReference type="AlphaFoldDB" id="A0A1J7IQW8"/>
<gene>
    <name evidence="2" type="ORF">CONLIGDRAFT_343303</name>
</gene>
<dbReference type="InParanoid" id="A0A1J7IQW8"/>
<organism evidence="2 3">
    <name type="scientific">Coniochaeta ligniaria NRRL 30616</name>
    <dbReference type="NCBI Taxonomy" id="1408157"/>
    <lineage>
        <taxon>Eukaryota</taxon>
        <taxon>Fungi</taxon>
        <taxon>Dikarya</taxon>
        <taxon>Ascomycota</taxon>
        <taxon>Pezizomycotina</taxon>
        <taxon>Sordariomycetes</taxon>
        <taxon>Sordariomycetidae</taxon>
        <taxon>Coniochaetales</taxon>
        <taxon>Coniochaetaceae</taxon>
        <taxon>Coniochaeta</taxon>
    </lineage>
</organism>
<sequence length="182" mass="20395">MASECVARLEKASNEVVRRILTSLCESDAEIEKKVIACLDAFVSELGEYGSHLDGSERQQESEAGTKRKADESLPEVYICRQCGKGFLEEHNNDGACFHHPGYLAVDYESEVWDDWDEPGHGIIDSEESRKNWPDGFKWDCCGETGEGKAGCQYSRHEAMAAKRQKTMDMPKPPVTIDLTED</sequence>
<evidence type="ECO:0000256" key="1">
    <source>
        <dbReference type="SAM" id="MobiDB-lite"/>
    </source>
</evidence>
<dbReference type="EMBL" id="KV875097">
    <property type="protein sequence ID" value="OIW29741.1"/>
    <property type="molecule type" value="Genomic_DNA"/>
</dbReference>
<evidence type="ECO:0000313" key="2">
    <source>
        <dbReference type="EMBL" id="OIW29741.1"/>
    </source>
</evidence>
<accession>A0A1J7IQW8</accession>